<sequence length="585" mass="64989">MKKIIFLVCCLCIIGGFSYFLSRPAPPKPPQNYYAHFLPDDVVAVLSLYDMEGLSTAFPGTPLGRFLSKPVMHEIMGELGGTDEDLEKYDAFYNAVADVMTSPIFRQVFGDDAVIALCPPDPERLQDNPEQELKNSILAFGTSSSAGPIGRFARLVMRKDMTNAEVAGLDMTRIRLDENEMLYGYDDQGIIVLAYDPRRIVSAVERKATGKNLRHAESFTATESFWKEERTGQLYAHAYLNAISLQELVSAFTQEKGQQAAETMTGRVTEELAGIKSIGGVIIENQGELRLRMKGEVNPKSLPNQVQEVQAGEVLSDNEDLALSLLQANTLLHYRLSHFDKAFFRNFLASAKTKQQYSELEKTVQDEVGFSLNKFLEAVGPQAGISVHEIVNAGMFPLPKTILALKVQDKKAVGWALKKLRGTLKKQGLVNERQEKIQGHRFYYWTIMPVEASHLAIALTDTMLYIANGESQLRTLLEGAQDPKTLADNMVKELGETAGTCVATANSDAFLLRPERLAGQLAPIADWLTNMLWASRTGSGRKMQEEVLTLMRSFDFVAACSDLVETHVRAEVIFKTLPKTGEEKE</sequence>
<proteinExistence type="predicted"/>
<protein>
    <recommendedName>
        <fullName evidence="3">DUF3352 domain-containing protein</fullName>
    </recommendedName>
</protein>
<dbReference type="AlphaFoldDB" id="A0A444IZT2"/>
<dbReference type="EMBL" id="MTKO01000068">
    <property type="protein sequence ID" value="RWX46165.1"/>
    <property type="molecule type" value="Genomic_DNA"/>
</dbReference>
<dbReference type="Proteomes" id="UP000287853">
    <property type="component" value="Unassembled WGS sequence"/>
</dbReference>
<evidence type="ECO:0000313" key="2">
    <source>
        <dbReference type="Proteomes" id="UP000287853"/>
    </source>
</evidence>
<accession>A0A444IZT2</accession>
<keyword evidence="2" id="KW-1185">Reference proteome</keyword>
<gene>
    <name evidence="1" type="ORF">H206_00335</name>
</gene>
<reference evidence="1 2" key="1">
    <citation type="submission" date="2017-01" db="EMBL/GenBank/DDBJ databases">
        <title>The cable genome- insights into the physiology and evolution of filamentous bacteria capable of sulfide oxidation via long distance electron transfer.</title>
        <authorList>
            <person name="Schreiber L."/>
            <person name="Bjerg J.T."/>
            <person name="Boggild A."/>
            <person name="Van De Vossenberg J."/>
            <person name="Meysman F."/>
            <person name="Nielsen L.P."/>
            <person name="Schramm A."/>
            <person name="Kjeldsen K.U."/>
        </authorList>
    </citation>
    <scope>NUCLEOTIDE SEQUENCE [LARGE SCALE GENOMIC DNA]</scope>
    <source>
        <strain evidence="1">MCF</strain>
    </source>
</reference>
<evidence type="ECO:0008006" key="3">
    <source>
        <dbReference type="Google" id="ProtNLM"/>
    </source>
</evidence>
<organism evidence="1 2">
    <name type="scientific">Candidatus Electrothrix aarhusensis</name>
    <dbReference type="NCBI Taxonomy" id="1859131"/>
    <lineage>
        <taxon>Bacteria</taxon>
        <taxon>Pseudomonadati</taxon>
        <taxon>Thermodesulfobacteriota</taxon>
        <taxon>Desulfobulbia</taxon>
        <taxon>Desulfobulbales</taxon>
        <taxon>Desulfobulbaceae</taxon>
        <taxon>Candidatus Electrothrix</taxon>
    </lineage>
</organism>
<comment type="caution">
    <text evidence="1">The sequence shown here is derived from an EMBL/GenBank/DDBJ whole genome shotgun (WGS) entry which is preliminary data.</text>
</comment>
<evidence type="ECO:0000313" key="1">
    <source>
        <dbReference type="EMBL" id="RWX46165.1"/>
    </source>
</evidence>
<name>A0A444IZT2_9BACT</name>